<gene>
    <name evidence="4" type="ORF">TSPGSL018_26954</name>
    <name evidence="3" type="ORF">TSPGSL018_8539</name>
</gene>
<proteinExistence type="predicted"/>
<name>A0A061RCY4_9CHLO</name>
<evidence type="ECO:0000313" key="3">
    <source>
        <dbReference type="EMBL" id="JAC68510.1"/>
    </source>
</evidence>
<accession>A0A061RCY4</accession>
<dbReference type="Pfam" id="PF09353">
    <property type="entry name" value="DUF1995"/>
    <property type="match status" value="1"/>
</dbReference>
<evidence type="ECO:0000313" key="4">
    <source>
        <dbReference type="EMBL" id="JAC74076.1"/>
    </source>
</evidence>
<reference evidence="3" key="1">
    <citation type="submission" date="2014-05" db="EMBL/GenBank/DDBJ databases">
        <title>The transcriptome of the halophilic microalga Tetraselmis sp. GSL018 isolated from the Great Salt Lake, Utah.</title>
        <authorList>
            <person name="Jinkerson R.E."/>
            <person name="D'Adamo S."/>
            <person name="Posewitz M.C."/>
        </authorList>
    </citation>
    <scope>NUCLEOTIDE SEQUENCE</scope>
    <source>
        <strain evidence="3">GSL018</strain>
    </source>
</reference>
<feature type="domain" description="DUF1995" evidence="2">
    <location>
        <begin position="43"/>
        <end position="292"/>
    </location>
</feature>
<feature type="region of interest" description="Disordered" evidence="1">
    <location>
        <begin position="266"/>
        <end position="291"/>
    </location>
</feature>
<protein>
    <recommendedName>
        <fullName evidence="2">DUF1995 domain-containing protein</fullName>
    </recommendedName>
</protein>
<organism evidence="3">
    <name type="scientific">Tetraselmis sp. GSL018</name>
    <dbReference type="NCBI Taxonomy" id="582737"/>
    <lineage>
        <taxon>Eukaryota</taxon>
        <taxon>Viridiplantae</taxon>
        <taxon>Chlorophyta</taxon>
        <taxon>core chlorophytes</taxon>
        <taxon>Chlorodendrophyceae</taxon>
        <taxon>Chlorodendrales</taxon>
        <taxon>Chlorodendraceae</taxon>
        <taxon>Tetraselmis</taxon>
    </lineage>
</organism>
<dbReference type="AlphaFoldDB" id="A0A061RCY4"/>
<dbReference type="InterPro" id="IPR018962">
    <property type="entry name" value="DUF1995"/>
</dbReference>
<dbReference type="EMBL" id="GBEZ01017864">
    <property type="protein sequence ID" value="JAC68510.1"/>
    <property type="molecule type" value="Transcribed_RNA"/>
</dbReference>
<sequence length="306" mass="33967">MSVLNAFRQKHVQRSKTLPCSTRRRQASPALVVCLERYNETPPESYRDAIAQARQALRRKREIDGQGPVQTGADKLSTESLRFPRRLEMILPIPAPSLSLDDVIEPSLESDWPGGLQQRHRYLRPVVDSLLEGYGAEFVGLLEDDADGLGVWRSKADITVVSQVVNATVPSLLKLCRGDYGSRVLEPGHTLLAVNPAWTEGADVGQLWERALKREAAALIDEGWETVYCYELVRTARGVDGALFRSFPGPWKLFLSEASGESLFGSFGPPRRSSASRQRRKQLLQETDGRPSVREMAEALNAAGTQ</sequence>
<evidence type="ECO:0000256" key="1">
    <source>
        <dbReference type="SAM" id="MobiDB-lite"/>
    </source>
</evidence>
<dbReference type="EMBL" id="GBEZ01011736">
    <property type="protein sequence ID" value="JAC74076.1"/>
    <property type="molecule type" value="Transcribed_RNA"/>
</dbReference>
<evidence type="ECO:0000259" key="2">
    <source>
        <dbReference type="Pfam" id="PF09353"/>
    </source>
</evidence>